<proteinExistence type="predicted"/>
<dbReference type="AlphaFoldDB" id="R7H281"/>
<reference evidence="1" key="1">
    <citation type="submission" date="2012-11" db="EMBL/GenBank/DDBJ databases">
        <title>Dependencies among metagenomic species, viruses, plasmids and units of genetic variation.</title>
        <authorList>
            <person name="Nielsen H.B."/>
            <person name="Almeida M."/>
            <person name="Juncker A.S."/>
            <person name="Rasmussen S."/>
            <person name="Li J."/>
            <person name="Sunagawa S."/>
            <person name="Plichta D."/>
            <person name="Gautier L."/>
            <person name="Le Chatelier E."/>
            <person name="Peletier E."/>
            <person name="Bonde I."/>
            <person name="Nielsen T."/>
            <person name="Manichanh C."/>
            <person name="Arumugam M."/>
            <person name="Batto J."/>
            <person name="Santos M.B.Q.D."/>
            <person name="Blom N."/>
            <person name="Borruel N."/>
            <person name="Burgdorf K.S."/>
            <person name="Boumezbeur F."/>
            <person name="Casellas F."/>
            <person name="Dore J."/>
            <person name="Guarner F."/>
            <person name="Hansen T."/>
            <person name="Hildebrand F."/>
            <person name="Kaas R.S."/>
            <person name="Kennedy S."/>
            <person name="Kristiansen K."/>
            <person name="Kultima J.R."/>
            <person name="Leonard P."/>
            <person name="Levenez F."/>
            <person name="Lund O."/>
            <person name="Moumen B."/>
            <person name="Le Paslier D."/>
            <person name="Pons N."/>
            <person name="Pedersen O."/>
            <person name="Prifti E."/>
            <person name="Qin J."/>
            <person name="Raes J."/>
            <person name="Tap J."/>
            <person name="Tims S."/>
            <person name="Ussery D.W."/>
            <person name="Yamada T."/>
            <person name="MetaHit consortium"/>
            <person name="Renault P."/>
            <person name="Sicheritz-Ponten T."/>
            <person name="Bork P."/>
            <person name="Wang J."/>
            <person name="Brunak S."/>
            <person name="Ehrlich S.D."/>
        </authorList>
    </citation>
    <scope>NUCLEOTIDE SEQUENCE [LARGE SCALE GENOMIC DNA]</scope>
</reference>
<protein>
    <submittedName>
        <fullName evidence="1">Uncharacterized protein</fullName>
    </submittedName>
</protein>
<dbReference type="STRING" id="1263103.BN741_01595"/>
<gene>
    <name evidence="1" type="ORF">BN741_01595</name>
</gene>
<organism evidence="1">
    <name type="scientific">Leyella stercorea CAG:629</name>
    <dbReference type="NCBI Taxonomy" id="1263103"/>
    <lineage>
        <taxon>Bacteria</taxon>
        <taxon>Pseudomonadati</taxon>
        <taxon>Bacteroidota</taxon>
        <taxon>Bacteroidia</taxon>
        <taxon>Bacteroidales</taxon>
        <taxon>Prevotellaceae</taxon>
        <taxon>Leyella</taxon>
    </lineage>
</organism>
<comment type="caution">
    <text evidence="1">The sequence shown here is derived from an EMBL/GenBank/DDBJ whole genome shotgun (WGS) entry which is preliminary data.</text>
</comment>
<sequence>MQYGVEGSLTRPYTVGTMQTHKVTFENISQHKLIQDKSKLNVCALIIKKVTNGNNIKATIENAAKCRVELGETGIKQVDSEGANVVTGYYSLDGQRLNAPAKGITIVRYADGSTRKVRN</sequence>
<evidence type="ECO:0000313" key="1">
    <source>
        <dbReference type="EMBL" id="CDE33426.1"/>
    </source>
</evidence>
<accession>R7H281</accession>
<dbReference type="Proteomes" id="UP000018072">
    <property type="component" value="Unassembled WGS sequence"/>
</dbReference>
<name>R7H281_9BACT</name>
<dbReference type="EMBL" id="CBIT010000176">
    <property type="protein sequence ID" value="CDE33426.1"/>
    <property type="molecule type" value="Genomic_DNA"/>
</dbReference>